<protein>
    <recommendedName>
        <fullName evidence="7">Cell morphogenesis protein</fullName>
    </recommendedName>
</protein>
<evidence type="ECO:0000259" key="2">
    <source>
        <dbReference type="Pfam" id="PF14222"/>
    </source>
</evidence>
<evidence type="ECO:0008006" key="7">
    <source>
        <dbReference type="Google" id="ProtNLM"/>
    </source>
</evidence>
<dbReference type="OrthoDB" id="6287725at2759"/>
<dbReference type="InterPro" id="IPR016024">
    <property type="entry name" value="ARM-type_fold"/>
</dbReference>
<dbReference type="GO" id="GO:0000902">
    <property type="term" value="P:cell morphogenesis"/>
    <property type="evidence" value="ECO:0007669"/>
    <property type="project" value="InterPro"/>
</dbReference>
<dbReference type="InterPro" id="IPR025481">
    <property type="entry name" value="Cell_Morphogen_C"/>
</dbReference>
<sequence>MSIGASTINIPDFDDDDYNSSTIPFGRSAGNGFGGFGGGGGGFGGGGGGFGSGGGGFGSSGFGGGSGSESPTLTTPTLERGNDRGYFGTHTRGDSVTSIESNNSTSAARYPNRSQTSFAHSSQSSIAASGSVGFPKKSSFASLRNAFKSGKNTVDTPPVPSLDAVLKNPFGRSTSSLNNTHVNSRAAAVMSPSFGRPATPSDARPARGIHSASKSRGHGYGKSQHSQSGSIFHISDGGSDGHGGISSPPPLPRATGSFNDAADVDDDKVVMDPKTPSDYALHAVFIRFASAAEARMDAFLREPLDHDPLLPDFIGPGVDMTLDSSMESLGKIAQKHTKPVIDSILRWRKSQVENVGSDVIRYHMVQSPAGTRSVRTTDVPAMLNERKSLSSIYIMCRALIAILQSIPKDALGEQLGYTLETTTFHEFKKPDLKMLMQSINHRTNADLYATLLGNLANIRFESIAAQFLGELRPVSQGQVPKDLDMKYENLVRGMRHVQIKVWPYETFEDGAEFLEELSRSYANAHGNKLKSAFAETLVHVLHPIAKTAQAETNNPIWAKAIEIIFPKAKEMMAKPRYWSVAFPLVITSLCVSPETYFRKHWLACFDLVVSKIKEKSHRASSMNAVVRLVWTYLYRCQESVSATTGKLDTILKHFFPPNRTTIVPGDDQLEPLVYIVHFILSRHFEYGRTLCFDLLQETSLTSTNVGVSGVMATERMTIAIRAIMLTFKLLESETQAPTWPSSSDFSLPIPPSDYPSSADWLPASTQAKVAYQEVADRLGAIIAIVAKSCATAVGHMSVLDDQWSYTSMLSTYEDSHNLIVRRHPEGVRIAYPSTLWPQVSILAECFQTWPRFVHSSMPMSTCVDALLRGIVHVEPLVTEAATDAIRRFMADPVQALTLLSRFNVFLFNPPKSLQEGIGHKLLVESSHLLALWEELVVKWIQDVMELPKEAYEKDESQIWARCNEIEAGAMFLVTYESYGARSTGAKVARQLGAMAKQMWPESSSLADGLMHSIVFLGDNTDNRPYTGHDEFLEATDLDRLAQWKESKKTDRLLMMVESHGDRDRKLWRFIYPAFMAICAEQTGASLNTFRDIVVFAASRYHPTISHLAGLTGVARAQAGQPNRPPDGLRKVKDNKVFIDQWYLWVKILSSTASFAETSRPALQQLGRDHSRAPSDASFERERLTTTRGLFRYLTPFLDSEYTAFRDAAVLCISSFPASAYPQLLEDLSLLAGRQFYDDPRSKASGVGSGDFAMRSPNFSADETRSKMAGGVLGDRGRRQERLHSAVARIYFLTVHHLPQQRSMGRQAAMANVLKYVRNTQTFLAGAEVRDSHAFHRLRQYFCGIVERLFDGLSLLEGSERFIPGNMHLALYRLCEEWCSVGQSDSARQRLIAMQRAVVTEASQSDATAVLEAFKKETALLSNAAAGALASLCAKAYAPPSSSSGSPVERPMDVLKPISAAGVLDRLILIMSSEHEPSQERGRRALKMLLVGAADTELLDGVMQRSLVHSTSGELGQSRVFDVVTRLVEESDNHGFTFAQLVALGLWNLGHARKDIRRNAFITLEVVHQRKTGMLHMADIEAMVESTASATYVLGHALVAEFLAGAYPAEAFNMLAQMATWLPAIANPSTSGQVMLLLQSLEFWVPNITLMPDDRSGFAPNAEAALMRLLTLTSRYGQAHPDQIRAIWSKLVASPHEANYHATVRFLMEQSPKVSSIGFITCSSNVVASFAQTPIANTMFRELCDVMTPQRIIPDIQHKMAFPNTLELELWEDLCTLFEDNKPRMSLGNAQFAWLFLADVALQRYWEHKDRLPTLLHIVFIHLDSRTPYIRQRAQDMLFHIIRSWVPGYEELPDQPSRMVVKAAISKMETQAEMWYWSEDETSEECAPKVQWMCKSTIELLQPLCPGLREAWGSLALTWSTQCSLRHLAFRSLQTFRGLMPRIVKADLANLLGRLSTSISAPEEGMRAFSSEILLTLDTLAAHENLDASLLPQMFWSACAALSTTVEAEFDQTLSIVDTLLGRLAMDDPAIIALLINQKPKDWSGPACLQPALLTGLRSSVTSTQTLKILGRLAQFHDGTLIDPTEGRLRDLYIAGLPWFLHAMIDKANIDPDLSALAERIAELAKQEKRMSIQRIMNSFAKGHFRTRDDFLRQSVSSLREHYCASYWTHTVTLLLGLVLNRERWLRVQAMQILKVLFQQTRSSAERIGSEMLMPLLRLLETDLATEALDVLEEPMVMSGGLAAKHVLRMSMHVKNTAKEGTGAIVFGVPDESGWCVVQADKLRETCRSNMMAVFDTLSMPSRPSRVEFQPEEVEEVLGTKRQTEDLGGLVQNLHDLTMFFQDEPVKPSPMHMPNHRLEARVAAILAKSTASDPVSDVPATPFVDVFRVGSGNNNEVDSDSDDSSFSDSEDAFIFDSPSLYSPPLNSRMQLRFR</sequence>
<dbReference type="Proteomes" id="UP000054007">
    <property type="component" value="Unassembled WGS sequence"/>
</dbReference>
<dbReference type="PANTHER" id="PTHR12295">
    <property type="entry name" value="FURRY-RELATED"/>
    <property type="match status" value="1"/>
</dbReference>
<dbReference type="STRING" id="1314674.A0A0D7AXR2"/>
<keyword evidence="6" id="KW-1185">Reference proteome</keyword>
<reference evidence="5 6" key="1">
    <citation type="journal article" date="2015" name="Fungal Genet. Biol.">
        <title>Evolution of novel wood decay mechanisms in Agaricales revealed by the genome sequences of Fistulina hepatica and Cylindrobasidium torrendii.</title>
        <authorList>
            <person name="Floudas D."/>
            <person name="Held B.W."/>
            <person name="Riley R."/>
            <person name="Nagy L.G."/>
            <person name="Koehler G."/>
            <person name="Ransdell A.S."/>
            <person name="Younus H."/>
            <person name="Chow J."/>
            <person name="Chiniquy J."/>
            <person name="Lipzen A."/>
            <person name="Tritt A."/>
            <person name="Sun H."/>
            <person name="Haridas S."/>
            <person name="LaButti K."/>
            <person name="Ohm R.A."/>
            <person name="Kues U."/>
            <person name="Blanchette R.A."/>
            <person name="Grigoriev I.V."/>
            <person name="Minto R.E."/>
            <person name="Hibbett D.S."/>
        </authorList>
    </citation>
    <scope>NUCLEOTIDE SEQUENCE [LARGE SCALE GENOMIC DNA]</scope>
    <source>
        <strain evidence="5 6">FP15055 ss-10</strain>
    </source>
</reference>
<evidence type="ECO:0000313" key="6">
    <source>
        <dbReference type="Proteomes" id="UP000054007"/>
    </source>
</evidence>
<proteinExistence type="predicted"/>
<evidence type="ECO:0000313" key="5">
    <source>
        <dbReference type="EMBL" id="KIY63168.1"/>
    </source>
</evidence>
<feature type="region of interest" description="Disordered" evidence="1">
    <location>
        <begin position="189"/>
        <end position="260"/>
    </location>
</feature>
<dbReference type="InterPro" id="IPR025614">
    <property type="entry name" value="Cell_morpho_N"/>
</dbReference>
<dbReference type="Pfam" id="PF14222">
    <property type="entry name" value="MOR2-PAG1_N"/>
    <property type="match status" value="1"/>
</dbReference>
<dbReference type="InterPro" id="IPR029473">
    <property type="entry name" value="MOR2-PAG1_mid"/>
</dbReference>
<evidence type="ECO:0000259" key="4">
    <source>
        <dbReference type="Pfam" id="PF14228"/>
    </source>
</evidence>
<dbReference type="GO" id="GO:0030427">
    <property type="term" value="C:site of polarized growth"/>
    <property type="evidence" value="ECO:0007669"/>
    <property type="project" value="TreeGrafter"/>
</dbReference>
<feature type="compositionally biased region" description="Polar residues" evidence="1">
    <location>
        <begin position="94"/>
        <end position="107"/>
    </location>
</feature>
<dbReference type="EMBL" id="KN880716">
    <property type="protein sequence ID" value="KIY63168.1"/>
    <property type="molecule type" value="Genomic_DNA"/>
</dbReference>
<dbReference type="InterPro" id="IPR039867">
    <property type="entry name" value="Furry/Tao3/Mor2"/>
</dbReference>
<feature type="domain" description="Cell morphogenesis protein N-terminal" evidence="2">
    <location>
        <begin position="385"/>
        <end position="940"/>
    </location>
</feature>
<feature type="region of interest" description="Disordered" evidence="1">
    <location>
        <begin position="59"/>
        <end position="117"/>
    </location>
</feature>
<organism evidence="5 6">
    <name type="scientific">Cylindrobasidium torrendii FP15055 ss-10</name>
    <dbReference type="NCBI Taxonomy" id="1314674"/>
    <lineage>
        <taxon>Eukaryota</taxon>
        <taxon>Fungi</taxon>
        <taxon>Dikarya</taxon>
        <taxon>Basidiomycota</taxon>
        <taxon>Agaricomycotina</taxon>
        <taxon>Agaricomycetes</taxon>
        <taxon>Agaricomycetidae</taxon>
        <taxon>Agaricales</taxon>
        <taxon>Marasmiineae</taxon>
        <taxon>Physalacriaceae</taxon>
        <taxon>Cylindrobasidium</taxon>
    </lineage>
</organism>
<feature type="domain" description="Cell morphogenesis protein C-terminal" evidence="3">
    <location>
        <begin position="1991"/>
        <end position="2239"/>
    </location>
</feature>
<dbReference type="Pfam" id="PF14228">
    <property type="entry name" value="MOR2-PAG1_mid"/>
    <property type="match status" value="1"/>
</dbReference>
<feature type="domain" description="Cell morphogenesis central region" evidence="4">
    <location>
        <begin position="1784"/>
        <end position="1961"/>
    </location>
</feature>
<evidence type="ECO:0000259" key="3">
    <source>
        <dbReference type="Pfam" id="PF14225"/>
    </source>
</evidence>
<accession>A0A0D7AXR2</accession>
<dbReference type="GO" id="GO:0005938">
    <property type="term" value="C:cell cortex"/>
    <property type="evidence" value="ECO:0007669"/>
    <property type="project" value="TreeGrafter"/>
</dbReference>
<evidence type="ECO:0000256" key="1">
    <source>
        <dbReference type="SAM" id="MobiDB-lite"/>
    </source>
</evidence>
<dbReference type="PANTHER" id="PTHR12295:SF30">
    <property type="entry name" value="PROTEIN FURRY"/>
    <property type="match status" value="1"/>
</dbReference>
<gene>
    <name evidence="5" type="ORF">CYLTODRAFT_494122</name>
</gene>
<dbReference type="Pfam" id="PF14225">
    <property type="entry name" value="MOR2-PAG1_C"/>
    <property type="match status" value="1"/>
</dbReference>
<name>A0A0D7AXR2_9AGAR</name>
<dbReference type="SUPFAM" id="SSF48371">
    <property type="entry name" value="ARM repeat"/>
    <property type="match status" value="1"/>
</dbReference>